<gene>
    <name evidence="1" type="ORF">S7711_09985</name>
</gene>
<protein>
    <submittedName>
        <fullName evidence="1">Uncharacterized protein</fullName>
    </submittedName>
</protein>
<dbReference type="EMBL" id="KL647410">
    <property type="protein sequence ID" value="KEY74901.1"/>
    <property type="molecule type" value="Genomic_DNA"/>
</dbReference>
<reference evidence="1 2" key="1">
    <citation type="journal article" date="2014" name="BMC Genomics">
        <title>Comparative genome sequencing reveals chemotype-specific gene clusters in the toxigenic black mold Stachybotrys.</title>
        <authorList>
            <person name="Semeiks J."/>
            <person name="Borek D."/>
            <person name="Otwinowski Z."/>
            <person name="Grishin N.V."/>
        </authorList>
    </citation>
    <scope>NUCLEOTIDE SEQUENCE [LARGE SCALE GENOMIC DNA]</scope>
    <source>
        <strain evidence="2">CBS 109288 / IBT 7711</strain>
    </source>
</reference>
<organism evidence="1 2">
    <name type="scientific">Stachybotrys chartarum (strain CBS 109288 / IBT 7711)</name>
    <name type="common">Toxic black mold</name>
    <name type="synonym">Stilbospora chartarum</name>
    <dbReference type="NCBI Taxonomy" id="1280523"/>
    <lineage>
        <taxon>Eukaryota</taxon>
        <taxon>Fungi</taxon>
        <taxon>Dikarya</taxon>
        <taxon>Ascomycota</taxon>
        <taxon>Pezizomycotina</taxon>
        <taxon>Sordariomycetes</taxon>
        <taxon>Hypocreomycetidae</taxon>
        <taxon>Hypocreales</taxon>
        <taxon>Stachybotryaceae</taxon>
        <taxon>Stachybotrys</taxon>
    </lineage>
</organism>
<dbReference type="HOGENOM" id="CLU_3428559_0_0_1"/>
<dbReference type="Proteomes" id="UP000028045">
    <property type="component" value="Unassembled WGS sequence"/>
</dbReference>
<evidence type="ECO:0000313" key="2">
    <source>
        <dbReference type="Proteomes" id="UP000028045"/>
    </source>
</evidence>
<sequence>MKGGITHFDLTRIFEKHTIP</sequence>
<evidence type="ECO:0000313" key="1">
    <source>
        <dbReference type="EMBL" id="KEY74901.1"/>
    </source>
</evidence>
<accession>A0A084BBH2</accession>
<name>A0A084BBH2_STACB</name>
<dbReference type="AlphaFoldDB" id="A0A084BBH2"/>
<keyword evidence="2" id="KW-1185">Reference proteome</keyword>
<proteinExistence type="predicted"/>